<evidence type="ECO:0000259" key="2">
    <source>
        <dbReference type="Pfam" id="PF00561"/>
    </source>
</evidence>
<organism evidence="3 4">
    <name type="scientific">Chitinophaga arvensicola</name>
    <dbReference type="NCBI Taxonomy" id="29529"/>
    <lineage>
        <taxon>Bacteria</taxon>
        <taxon>Pseudomonadati</taxon>
        <taxon>Bacteroidota</taxon>
        <taxon>Chitinophagia</taxon>
        <taxon>Chitinophagales</taxon>
        <taxon>Chitinophagaceae</taxon>
        <taxon>Chitinophaga</taxon>
    </lineage>
</organism>
<proteinExistence type="inferred from homology"/>
<dbReference type="PRINTS" id="PR00111">
    <property type="entry name" value="ABHYDROLASE"/>
</dbReference>
<dbReference type="SUPFAM" id="SSF53474">
    <property type="entry name" value="alpha/beta-Hydrolases"/>
    <property type="match status" value="1"/>
</dbReference>
<dbReference type="PANTHER" id="PTHR43039">
    <property type="entry name" value="ESTERASE-RELATED"/>
    <property type="match status" value="1"/>
</dbReference>
<dbReference type="RefSeq" id="WP_089895890.1">
    <property type="nucleotide sequence ID" value="NZ_FOJG01000001.1"/>
</dbReference>
<sequence length="266" mass="29306">MDIIARNHIHVIGNLDAPQTLMFAHGFGLDQTTFSKVTPSFESDYKIVLFDNVGGGKAEMKAYSPKRYESIHGYATDLADIIQALELKHVTFVGHSVSGMTGLLNSIHYPGMIEKLILLGSSPRYLNDPKDGYIGGFDHLALNGLFEAMEGNYHAWAAGFSKLAMRNEDRPELANAFADTLSAIRPDIAIQVAKAIFYLDYREELPKVTLPTLVVQTTNDIAVPAVVSEYLETHIPNSRRTQVQTEGHFPQVSAPTEVIAAIQSFL</sequence>
<feature type="domain" description="AB hydrolase-1" evidence="2">
    <location>
        <begin position="20"/>
        <end position="254"/>
    </location>
</feature>
<dbReference type="STRING" id="29529.SAMN04488122_2924"/>
<evidence type="ECO:0000313" key="4">
    <source>
        <dbReference type="Proteomes" id="UP000199310"/>
    </source>
</evidence>
<dbReference type="InterPro" id="IPR029058">
    <property type="entry name" value="AB_hydrolase_fold"/>
</dbReference>
<dbReference type="InterPro" id="IPR000073">
    <property type="entry name" value="AB_hydrolase_1"/>
</dbReference>
<protein>
    <submittedName>
        <fullName evidence="3">Pimeloyl-ACP methyl ester carboxylesterase</fullName>
    </submittedName>
</protein>
<dbReference type="Pfam" id="PF00561">
    <property type="entry name" value="Abhydrolase_1"/>
    <property type="match status" value="1"/>
</dbReference>
<accession>A0A1I0RJJ9</accession>
<dbReference type="OrthoDB" id="9780932at2"/>
<dbReference type="Proteomes" id="UP000199310">
    <property type="component" value="Unassembled WGS sequence"/>
</dbReference>
<reference evidence="4" key="1">
    <citation type="submission" date="2016-10" db="EMBL/GenBank/DDBJ databases">
        <authorList>
            <person name="Varghese N."/>
            <person name="Submissions S."/>
        </authorList>
    </citation>
    <scope>NUCLEOTIDE SEQUENCE [LARGE SCALE GENOMIC DNA]</scope>
    <source>
        <strain evidence="4">DSM 3695</strain>
    </source>
</reference>
<dbReference type="AlphaFoldDB" id="A0A1I0RJJ9"/>
<name>A0A1I0RJJ9_9BACT</name>
<evidence type="ECO:0000256" key="1">
    <source>
        <dbReference type="ARBA" id="ARBA00008645"/>
    </source>
</evidence>
<dbReference type="Gene3D" id="3.40.50.1820">
    <property type="entry name" value="alpha/beta hydrolase"/>
    <property type="match status" value="1"/>
</dbReference>
<keyword evidence="4" id="KW-1185">Reference proteome</keyword>
<evidence type="ECO:0000313" key="3">
    <source>
        <dbReference type="EMBL" id="SEW41082.1"/>
    </source>
</evidence>
<comment type="similarity">
    <text evidence="1">Belongs to the AB hydrolase superfamily.</text>
</comment>
<dbReference type="EMBL" id="FOJG01000001">
    <property type="protein sequence ID" value="SEW41082.1"/>
    <property type="molecule type" value="Genomic_DNA"/>
</dbReference>
<gene>
    <name evidence="3" type="ORF">SAMN04488122_2924</name>
</gene>